<organism evidence="5 6">
    <name type="scientific">Oxyplasma meridianum</name>
    <dbReference type="NCBI Taxonomy" id="3073602"/>
    <lineage>
        <taxon>Archaea</taxon>
        <taxon>Methanobacteriati</taxon>
        <taxon>Thermoplasmatota</taxon>
        <taxon>Thermoplasmata</taxon>
        <taxon>Thermoplasmatales</taxon>
        <taxon>Thermoplasmataceae</taxon>
        <taxon>Oxyplasma</taxon>
    </lineage>
</organism>
<dbReference type="GO" id="GO:0046872">
    <property type="term" value="F:metal ion binding"/>
    <property type="evidence" value="ECO:0007669"/>
    <property type="project" value="UniProtKB-KW"/>
</dbReference>
<gene>
    <name evidence="5" type="ORF">OXIME_001662</name>
</gene>
<sequence>MTVYILDTGAIISRNINLISGNICIPVSVMGEIRKGKLKRNMDEISEYISVIDPSHNFKKLVRKAAEETGDIRVLSETDIDVISAALEISGIIVSDDYAIQNVAGKMGIKYIGVEKETIKKQMEWQFRCTGCRKIYSKFVPVCEICGHAVKRFPK</sequence>
<proteinExistence type="predicted"/>
<dbReference type="GO" id="GO:0030688">
    <property type="term" value="C:preribosome, small subunit precursor"/>
    <property type="evidence" value="ECO:0007669"/>
    <property type="project" value="TreeGrafter"/>
</dbReference>
<dbReference type="CDD" id="cd09876">
    <property type="entry name" value="PIN_Nob1-like"/>
    <property type="match status" value="1"/>
</dbReference>
<dbReference type="GeneID" id="95968400"/>
<accession>A0AAX4NHQ9</accession>
<reference evidence="5 6" key="1">
    <citation type="submission" date="2023-09" db="EMBL/GenBank/DDBJ databases">
        <authorList>
            <person name="Golyshina O.V."/>
            <person name="Lunev E.A."/>
            <person name="Bargiela R."/>
            <person name="Gaines M.C."/>
            <person name="Daum B."/>
            <person name="Bale N.J."/>
            <person name="Koenen M."/>
            <person name="Sinninghe Damst J.S."/>
            <person name="Yakimov M."/>
            <person name="Golyshin P.N."/>
        </authorList>
    </citation>
    <scope>NUCLEOTIDE SEQUENCE [LARGE SCALE GENOMIC DNA]</scope>
    <source>
        <strain evidence="5 6">M1</strain>
    </source>
</reference>
<dbReference type="KEGG" id="omr:OXIME_001662"/>
<dbReference type="GO" id="GO:0016787">
    <property type="term" value="F:hydrolase activity"/>
    <property type="evidence" value="ECO:0007669"/>
    <property type="project" value="UniProtKB-KW"/>
</dbReference>
<dbReference type="PANTHER" id="PTHR12814">
    <property type="entry name" value="RNA-BINDING PROTEIN NOB1"/>
    <property type="match status" value="1"/>
</dbReference>
<dbReference type="InterPro" id="IPR033411">
    <property type="entry name" value="Ribonuclease_PIN"/>
</dbReference>
<keyword evidence="3" id="KW-0378">Hydrolase</keyword>
<evidence type="ECO:0000313" key="5">
    <source>
        <dbReference type="EMBL" id="WYY01066.1"/>
    </source>
</evidence>
<dbReference type="Gene3D" id="2.20.28.10">
    <property type="match status" value="1"/>
</dbReference>
<keyword evidence="1" id="KW-0540">Nuclease</keyword>
<dbReference type="AlphaFoldDB" id="A0AAX4NHQ9"/>
<dbReference type="SUPFAM" id="SSF88723">
    <property type="entry name" value="PIN domain-like"/>
    <property type="match status" value="1"/>
</dbReference>
<dbReference type="PANTHER" id="PTHR12814:SF2">
    <property type="entry name" value="RNA-BINDING PROTEIN NOB1"/>
    <property type="match status" value="1"/>
</dbReference>
<dbReference type="Pfam" id="PF17146">
    <property type="entry name" value="PIN_6"/>
    <property type="match status" value="1"/>
</dbReference>
<dbReference type="SMART" id="SM00670">
    <property type="entry name" value="PINc"/>
    <property type="match status" value="1"/>
</dbReference>
<feature type="domain" description="PIN" evidence="4">
    <location>
        <begin position="2"/>
        <end position="102"/>
    </location>
</feature>
<dbReference type="InterPro" id="IPR029060">
    <property type="entry name" value="PIN-like_dom_sf"/>
</dbReference>
<dbReference type="InterPro" id="IPR002716">
    <property type="entry name" value="PIN_dom"/>
</dbReference>
<dbReference type="GO" id="GO:0004521">
    <property type="term" value="F:RNA endonuclease activity"/>
    <property type="evidence" value="ECO:0007669"/>
    <property type="project" value="TreeGrafter"/>
</dbReference>
<name>A0AAX4NHQ9_9ARCH</name>
<dbReference type="Proteomes" id="UP001451606">
    <property type="component" value="Chromosome"/>
</dbReference>
<dbReference type="RefSeq" id="WP_393971386.1">
    <property type="nucleotide sequence ID" value="NZ_CP133772.1"/>
</dbReference>
<evidence type="ECO:0000256" key="1">
    <source>
        <dbReference type="ARBA" id="ARBA00022722"/>
    </source>
</evidence>
<evidence type="ECO:0000313" key="6">
    <source>
        <dbReference type="Proteomes" id="UP001451606"/>
    </source>
</evidence>
<keyword evidence="6" id="KW-1185">Reference proteome</keyword>
<protein>
    <submittedName>
        <fullName evidence="5">Ribonuclease VapC</fullName>
    </submittedName>
</protein>
<evidence type="ECO:0000256" key="3">
    <source>
        <dbReference type="ARBA" id="ARBA00022801"/>
    </source>
</evidence>
<evidence type="ECO:0000256" key="2">
    <source>
        <dbReference type="ARBA" id="ARBA00022723"/>
    </source>
</evidence>
<evidence type="ECO:0000259" key="4">
    <source>
        <dbReference type="SMART" id="SM00670"/>
    </source>
</evidence>
<dbReference type="InterPro" id="IPR039907">
    <property type="entry name" value="NOB1"/>
</dbReference>
<dbReference type="EMBL" id="CP133772">
    <property type="protein sequence ID" value="WYY01066.1"/>
    <property type="molecule type" value="Genomic_DNA"/>
</dbReference>
<dbReference type="Gene3D" id="3.40.50.1010">
    <property type="entry name" value="5'-nuclease"/>
    <property type="match status" value="1"/>
</dbReference>
<dbReference type="GO" id="GO:0030490">
    <property type="term" value="P:maturation of SSU-rRNA"/>
    <property type="evidence" value="ECO:0007669"/>
    <property type="project" value="TreeGrafter"/>
</dbReference>
<keyword evidence="2" id="KW-0479">Metal-binding</keyword>